<name>J9F623_WUCBA</name>
<comment type="caution">
    <text evidence="1">The sequence shown here is derived from an EMBL/GenBank/DDBJ whole genome shotgun (WGS) entry which is preliminary data.</text>
</comment>
<proteinExistence type="predicted"/>
<dbReference type="Proteomes" id="UP000004810">
    <property type="component" value="Unassembled WGS sequence"/>
</dbReference>
<protein>
    <submittedName>
        <fullName evidence="1">Uncharacterized protein</fullName>
    </submittedName>
</protein>
<dbReference type="AlphaFoldDB" id="J9F623"/>
<organism evidence="1 2">
    <name type="scientific">Wuchereria bancrofti</name>
    <dbReference type="NCBI Taxonomy" id="6293"/>
    <lineage>
        <taxon>Eukaryota</taxon>
        <taxon>Metazoa</taxon>
        <taxon>Ecdysozoa</taxon>
        <taxon>Nematoda</taxon>
        <taxon>Chromadorea</taxon>
        <taxon>Rhabditida</taxon>
        <taxon>Spirurina</taxon>
        <taxon>Spiruromorpha</taxon>
        <taxon>Filarioidea</taxon>
        <taxon>Onchocercidae</taxon>
        <taxon>Wuchereria</taxon>
    </lineage>
</organism>
<reference evidence="2" key="1">
    <citation type="submission" date="2012-08" db="EMBL/GenBank/DDBJ databases">
        <title>The Genome Sequence of Wuchereria bancrofti.</title>
        <authorList>
            <person name="Nutman T.B."/>
            <person name="Fink D.L."/>
            <person name="Russ C."/>
            <person name="Young S."/>
            <person name="Zeng Q."/>
            <person name="Koehrsen M."/>
            <person name="Alvarado L."/>
            <person name="Berlin A."/>
            <person name="Chapman S.B."/>
            <person name="Chen Z."/>
            <person name="Freedman E."/>
            <person name="Gellesch M."/>
            <person name="Goldberg J."/>
            <person name="Griggs A."/>
            <person name="Gujja S."/>
            <person name="Heilman E.R."/>
            <person name="Heiman D."/>
            <person name="Hepburn T."/>
            <person name="Howarth C."/>
            <person name="Jen D."/>
            <person name="Larson L."/>
            <person name="Lewis B."/>
            <person name="Mehta T."/>
            <person name="Park D."/>
            <person name="Pearson M."/>
            <person name="Roberts A."/>
            <person name="Saif S."/>
            <person name="Shea T."/>
            <person name="Shenoy N."/>
            <person name="Sisk P."/>
            <person name="Stolte C."/>
            <person name="Sykes S."/>
            <person name="Walk T."/>
            <person name="White J."/>
            <person name="Yandava C."/>
            <person name="Haas B."/>
            <person name="Henn M.R."/>
            <person name="Nusbaum C."/>
            <person name="Birren B."/>
        </authorList>
    </citation>
    <scope>NUCLEOTIDE SEQUENCE [LARGE SCALE GENOMIC DNA]</scope>
    <source>
        <strain evidence="2">NA</strain>
    </source>
</reference>
<gene>
    <name evidence="1" type="ORF">WUBG_06283</name>
</gene>
<evidence type="ECO:0000313" key="2">
    <source>
        <dbReference type="Proteomes" id="UP000004810"/>
    </source>
</evidence>
<sequence>PPILLIGNEDVDEKCSEPIIPFASQKYNSNSVHPLMVENAVRTKTSMNLNHINDCKRYGSDKITTVQKQNVADLFGTHCKSLFITIPNYDGTLKFMEEMIRAIRLQREQQQKSLLQWFTKINNEKSTGKMKTKINSKMCSIS</sequence>
<accession>J9F623</accession>
<dbReference type="EMBL" id="ADBV01002622">
    <property type="protein sequence ID" value="EJW82809.1"/>
    <property type="molecule type" value="Genomic_DNA"/>
</dbReference>
<evidence type="ECO:0000313" key="1">
    <source>
        <dbReference type="EMBL" id="EJW82809.1"/>
    </source>
</evidence>
<feature type="non-terminal residue" evidence="1">
    <location>
        <position position="1"/>
    </location>
</feature>